<proteinExistence type="predicted"/>
<accession>A0A845AJB5</accession>
<dbReference type="AlphaFoldDB" id="A0A845AJB5"/>
<dbReference type="OrthoDB" id="7406594at2"/>
<name>A0A845AJB5_9SPHN</name>
<dbReference type="EMBL" id="WTYE01000001">
    <property type="protein sequence ID" value="MXP30802.1"/>
    <property type="molecule type" value="Genomic_DNA"/>
</dbReference>
<comment type="caution">
    <text evidence="2">The sequence shown here is derived from an EMBL/GenBank/DDBJ whole genome shotgun (WGS) entry which is preliminary data.</text>
</comment>
<evidence type="ECO:0000313" key="4">
    <source>
        <dbReference type="Proteomes" id="UP000446786"/>
    </source>
</evidence>
<evidence type="ECO:0000313" key="2">
    <source>
        <dbReference type="EMBL" id="MXP30802.1"/>
    </source>
</evidence>
<evidence type="ECO:0000313" key="3">
    <source>
        <dbReference type="EMBL" id="MXP33562.1"/>
    </source>
</evidence>
<dbReference type="RefSeq" id="WP_160778314.1">
    <property type="nucleotide sequence ID" value="NZ_BAAAZF010000001.1"/>
</dbReference>
<feature type="chain" id="PRO_5044663526" evidence="1">
    <location>
        <begin position="26"/>
        <end position="285"/>
    </location>
</feature>
<keyword evidence="4" id="KW-1185">Reference proteome</keyword>
<reference evidence="2 4" key="1">
    <citation type="submission" date="2019-12" db="EMBL/GenBank/DDBJ databases">
        <title>Genomic-based taxomic classification of the family Erythrobacteraceae.</title>
        <authorList>
            <person name="Xu L."/>
        </authorList>
    </citation>
    <scope>NUCLEOTIDE SEQUENCE [LARGE SCALE GENOMIC DNA]</scope>
    <source>
        <strain evidence="2 4">JCM 16677</strain>
    </source>
</reference>
<dbReference type="Proteomes" id="UP000446786">
    <property type="component" value="Unassembled WGS sequence"/>
</dbReference>
<gene>
    <name evidence="2" type="ORF">GRI94_03075</name>
    <name evidence="3" type="ORF">GRI94_17165</name>
</gene>
<sequence>MIAIRQSCLIAVGLFALAAGHPAHAQSAFPTAEAGATWADLADLADASDLVVRAKVKKQAIVPAERARGVAPGNVRLYVEAETLALIAGTVPVGESLRYLVDLPLDSRGKPPKLKRLEVLLFARPVPGRTGDVQLVARDAQMLWSEPLEARLRPILSAFAERDAAPELAGIRDALSVRGNLSGESETQFFLDTTDGEPLAMSVVRRPGMAPAWGVSYSEIVDQAVSVPQRETLAWYRLACFLPAVLPGPANLSRDPANRAQASEDYRFVMGSLGPCDRNRTPPQG</sequence>
<keyword evidence="1" id="KW-0732">Signal</keyword>
<dbReference type="EMBL" id="WTYE01000001">
    <property type="protein sequence ID" value="MXP33562.1"/>
    <property type="molecule type" value="Genomic_DNA"/>
</dbReference>
<evidence type="ECO:0000256" key="1">
    <source>
        <dbReference type="SAM" id="SignalP"/>
    </source>
</evidence>
<protein>
    <submittedName>
        <fullName evidence="2">Uncharacterized protein</fullName>
    </submittedName>
</protein>
<feature type="signal peptide" evidence="1">
    <location>
        <begin position="1"/>
        <end position="25"/>
    </location>
</feature>
<organism evidence="2 4">
    <name type="scientific">Parerythrobacter jejuensis</name>
    <dbReference type="NCBI Taxonomy" id="795812"/>
    <lineage>
        <taxon>Bacteria</taxon>
        <taxon>Pseudomonadati</taxon>
        <taxon>Pseudomonadota</taxon>
        <taxon>Alphaproteobacteria</taxon>
        <taxon>Sphingomonadales</taxon>
        <taxon>Erythrobacteraceae</taxon>
        <taxon>Parerythrobacter</taxon>
    </lineage>
</organism>